<proteinExistence type="predicted"/>
<reference evidence="1" key="1">
    <citation type="submission" date="2023-06" db="EMBL/GenBank/DDBJ databases">
        <authorList>
            <consortium name="Lawrence Berkeley National Laboratory"/>
            <person name="Ahrendt S."/>
            <person name="Sahu N."/>
            <person name="Indic B."/>
            <person name="Wong-Bajracharya J."/>
            <person name="Merenyi Z."/>
            <person name="Ke H.-M."/>
            <person name="Monk M."/>
            <person name="Kocsube S."/>
            <person name="Drula E."/>
            <person name="Lipzen A."/>
            <person name="Balint B."/>
            <person name="Henrissat B."/>
            <person name="Andreopoulos B."/>
            <person name="Martin F.M."/>
            <person name="Harder C.B."/>
            <person name="Rigling D."/>
            <person name="Ford K.L."/>
            <person name="Foster G.D."/>
            <person name="Pangilinan J."/>
            <person name="Papanicolaou A."/>
            <person name="Barry K."/>
            <person name="LaButti K."/>
            <person name="Viragh M."/>
            <person name="Koriabine M."/>
            <person name="Yan M."/>
            <person name="Riley R."/>
            <person name="Champramary S."/>
            <person name="Plett K.L."/>
            <person name="Tsai I.J."/>
            <person name="Slot J."/>
            <person name="Sipos G."/>
            <person name="Plett J."/>
            <person name="Nagy L.G."/>
            <person name="Grigoriev I.V."/>
        </authorList>
    </citation>
    <scope>NUCLEOTIDE SEQUENCE</scope>
    <source>
        <strain evidence="1">HWK02</strain>
    </source>
</reference>
<sequence>MGGEMKDHKTQDVYASFDGWRPGLVTIRELFGRGIPVSEKDVIFNTNIALQGIQIRQRVPAHYVGVRVPDGNAVSAPVIPLPNVQTCLGITHQGPNNTGDVRSMPFHKHIADSVDSRCSDGDSAADSGSFAVKDALVRRHRGRGLEAASALSEDFDNKSGLNQRYCGDSTERSKVPENTFWNGNIKIKRPFRAIWVNVMWAKLRCRECMG</sequence>
<evidence type="ECO:0000313" key="2">
    <source>
        <dbReference type="Proteomes" id="UP001175228"/>
    </source>
</evidence>
<dbReference type="Proteomes" id="UP001175228">
    <property type="component" value="Unassembled WGS sequence"/>
</dbReference>
<evidence type="ECO:0000313" key="1">
    <source>
        <dbReference type="EMBL" id="KAK0481956.1"/>
    </source>
</evidence>
<organism evidence="1 2">
    <name type="scientific">Armillaria luteobubalina</name>
    <dbReference type="NCBI Taxonomy" id="153913"/>
    <lineage>
        <taxon>Eukaryota</taxon>
        <taxon>Fungi</taxon>
        <taxon>Dikarya</taxon>
        <taxon>Basidiomycota</taxon>
        <taxon>Agaricomycotina</taxon>
        <taxon>Agaricomycetes</taxon>
        <taxon>Agaricomycetidae</taxon>
        <taxon>Agaricales</taxon>
        <taxon>Marasmiineae</taxon>
        <taxon>Physalacriaceae</taxon>
        <taxon>Armillaria</taxon>
    </lineage>
</organism>
<dbReference type="EMBL" id="JAUEPU010000071">
    <property type="protein sequence ID" value="KAK0481956.1"/>
    <property type="molecule type" value="Genomic_DNA"/>
</dbReference>
<comment type="caution">
    <text evidence="1">The sequence shown here is derived from an EMBL/GenBank/DDBJ whole genome shotgun (WGS) entry which is preliminary data.</text>
</comment>
<accession>A0AA39PDU7</accession>
<dbReference type="AlphaFoldDB" id="A0AA39PDU7"/>
<name>A0AA39PDU7_9AGAR</name>
<gene>
    <name evidence="1" type="ORF">EDD18DRAFT_1112977</name>
</gene>
<protein>
    <submittedName>
        <fullName evidence="1">Uncharacterized protein</fullName>
    </submittedName>
</protein>
<keyword evidence="2" id="KW-1185">Reference proteome</keyword>